<dbReference type="Gene3D" id="3.30.450.20">
    <property type="entry name" value="PAS domain"/>
    <property type="match status" value="9"/>
</dbReference>
<feature type="domain" description="PAS" evidence="6">
    <location>
        <begin position="1111"/>
        <end position="1181"/>
    </location>
</feature>
<dbReference type="PROSITE" id="PS50112">
    <property type="entry name" value="PAS"/>
    <property type="match status" value="7"/>
</dbReference>
<dbReference type="InterPro" id="IPR036388">
    <property type="entry name" value="WH-like_DNA-bd_sf"/>
</dbReference>
<dbReference type="SMART" id="SM00086">
    <property type="entry name" value="PAC"/>
    <property type="match status" value="8"/>
</dbReference>
<feature type="domain" description="PAC" evidence="7">
    <location>
        <begin position="649"/>
        <end position="701"/>
    </location>
</feature>
<feature type="domain" description="PAS" evidence="6">
    <location>
        <begin position="863"/>
        <end position="918"/>
    </location>
</feature>
<feature type="domain" description="PAS" evidence="6">
    <location>
        <begin position="190"/>
        <end position="247"/>
    </location>
</feature>
<dbReference type="GeneID" id="65097923"/>
<comment type="catalytic activity">
    <reaction evidence="1">
        <text>ATP + protein L-histidine = ADP + protein N-phospho-L-histidine.</text>
        <dbReference type="EC" id="2.7.13.3"/>
    </reaction>
</comment>
<dbReference type="Pfam" id="PF13188">
    <property type="entry name" value="PAS_8"/>
    <property type="match status" value="1"/>
</dbReference>
<dbReference type="Pfam" id="PF08447">
    <property type="entry name" value="PAS_3"/>
    <property type="match status" value="1"/>
</dbReference>
<keyword evidence="5" id="KW-0418">Kinase</keyword>
<accession>A0A8E7AV18</accession>
<evidence type="ECO:0000256" key="4">
    <source>
        <dbReference type="ARBA" id="ARBA00022679"/>
    </source>
</evidence>
<keyword evidence="3" id="KW-0597">Phosphoprotein</keyword>
<gene>
    <name evidence="8" type="ORF">KHC33_12025</name>
</gene>
<feature type="domain" description="PAS" evidence="6">
    <location>
        <begin position="442"/>
        <end position="516"/>
    </location>
</feature>
<evidence type="ECO:0000259" key="7">
    <source>
        <dbReference type="PROSITE" id="PS50113"/>
    </source>
</evidence>
<dbReference type="InterPro" id="IPR052162">
    <property type="entry name" value="Sensor_kinase/Photoreceptor"/>
</dbReference>
<feature type="domain" description="PAC" evidence="7">
    <location>
        <begin position="1058"/>
        <end position="1110"/>
    </location>
</feature>
<dbReference type="EC" id="2.7.13.3" evidence="2"/>
<evidence type="ECO:0000256" key="3">
    <source>
        <dbReference type="ARBA" id="ARBA00022553"/>
    </source>
</evidence>
<dbReference type="PROSITE" id="PS50113">
    <property type="entry name" value="PAC"/>
    <property type="match status" value="5"/>
</dbReference>
<dbReference type="Gene3D" id="1.10.10.10">
    <property type="entry name" value="Winged helix-like DNA-binding domain superfamily/Winged helix DNA-binding domain"/>
    <property type="match status" value="1"/>
</dbReference>
<dbReference type="CDD" id="cd00130">
    <property type="entry name" value="PAS"/>
    <property type="match status" value="6"/>
</dbReference>
<organism evidence="8 9">
    <name type="scientific">Methanospirillum purgamenti</name>
    <dbReference type="NCBI Taxonomy" id="2834276"/>
    <lineage>
        <taxon>Archaea</taxon>
        <taxon>Methanobacteriati</taxon>
        <taxon>Methanobacteriota</taxon>
        <taxon>Stenosarchaea group</taxon>
        <taxon>Methanomicrobia</taxon>
        <taxon>Methanomicrobiales</taxon>
        <taxon>Methanospirillaceae</taxon>
        <taxon>Methanospirillum</taxon>
    </lineage>
</organism>
<dbReference type="KEGG" id="mrtj:KHC33_12025"/>
<feature type="domain" description="PAC" evidence="7">
    <location>
        <begin position="934"/>
        <end position="986"/>
    </location>
</feature>
<evidence type="ECO:0000256" key="1">
    <source>
        <dbReference type="ARBA" id="ARBA00000085"/>
    </source>
</evidence>
<dbReference type="SUPFAM" id="SSF55785">
    <property type="entry name" value="PYP-like sensor domain (PAS domain)"/>
    <property type="match status" value="9"/>
</dbReference>
<dbReference type="InterPro" id="IPR000700">
    <property type="entry name" value="PAS-assoc_C"/>
</dbReference>
<dbReference type="SMART" id="SM00091">
    <property type="entry name" value="PAS"/>
    <property type="match status" value="8"/>
</dbReference>
<dbReference type="InterPro" id="IPR035965">
    <property type="entry name" value="PAS-like_dom_sf"/>
</dbReference>
<dbReference type="Proteomes" id="UP000680656">
    <property type="component" value="Chromosome"/>
</dbReference>
<protein>
    <recommendedName>
        <fullName evidence="2">histidine kinase</fullName>
        <ecNumber evidence="2">2.7.13.3</ecNumber>
    </recommendedName>
</protein>
<keyword evidence="4" id="KW-0808">Transferase</keyword>
<dbReference type="AlphaFoldDB" id="A0A8E7AV18"/>
<dbReference type="PANTHER" id="PTHR43304:SF1">
    <property type="entry name" value="PAC DOMAIN-CONTAINING PROTEIN"/>
    <property type="match status" value="1"/>
</dbReference>
<name>A0A8E7AV18_9EURY</name>
<dbReference type="NCBIfam" id="TIGR00229">
    <property type="entry name" value="sensory_box"/>
    <property type="match status" value="8"/>
</dbReference>
<dbReference type="PANTHER" id="PTHR43304">
    <property type="entry name" value="PHYTOCHROME-LIKE PROTEIN CPH1"/>
    <property type="match status" value="1"/>
</dbReference>
<dbReference type="InterPro" id="IPR000014">
    <property type="entry name" value="PAS"/>
</dbReference>
<keyword evidence="9" id="KW-1185">Reference proteome</keyword>
<dbReference type="Pfam" id="PF13426">
    <property type="entry name" value="PAS_9"/>
    <property type="match status" value="6"/>
</dbReference>
<dbReference type="RefSeq" id="WP_214418874.1">
    <property type="nucleotide sequence ID" value="NZ_CP075546.1"/>
</dbReference>
<feature type="domain" description="PAC" evidence="7">
    <location>
        <begin position="1185"/>
        <end position="1237"/>
    </location>
</feature>
<dbReference type="EMBL" id="CP075546">
    <property type="protein sequence ID" value="QVV88057.1"/>
    <property type="molecule type" value="Genomic_DNA"/>
</dbReference>
<evidence type="ECO:0000259" key="6">
    <source>
        <dbReference type="PROSITE" id="PS50112"/>
    </source>
</evidence>
<proteinExistence type="predicted"/>
<evidence type="ECO:0000313" key="8">
    <source>
        <dbReference type="EMBL" id="QVV88057.1"/>
    </source>
</evidence>
<sequence length="1256" mass="144804">MIRDVHVYDLILSALSKDNKPLNITEISEKSGINRHKVARNLDALEILGKVRKIEIGNAKKYYLAKSIPSSSLFDISSDLTIIIDSNHIVQYINNSAQKFLEKNNIPIIGERLENLSLDFFSTPDVLKGLTTFSLDKIFRQEFEYQRDGQIRWYSFQIMGISIKNGNHYIALVAEDITSKKQIEVALFENEQKYRSIFDAEADALIIYETNSGKITDVNFAAVSTYGYEYDEFLNQNYYSLFVKKEDLHVSYSHVTRYQSHKRKNGKNFPVEIKNSTFSLNNIQYDLAAVRDVTLRKKLEDEIREKENFVNNIIDSVDYEICILDQNGIIISVNQPWKDFALSNPPADDFFYVGWNYLEVCERATGEDYEDAISFAHGIRSVMRGDTEKYCQEYQCESHQKILFFNAKVSRLNQGPEYPLRILITHEDITTRKVSELNLKESEKKFKEVLDSSTDTVYRRNIHNDVYDYISPSIFSVLGYSADEFINFPIEFAYHCLHPDDRNRIANTVDSSMASKKGTYELEYRFKHKDGHYVWLEDVYTVVCDDIDSLYRVGRVRDISEKKKTQEDLSNAKENATFLAELLEISSLPFAISYPDGKMGYCNTAFLDLLGYTREEMEQLNAITDLNEPGWKSEYNILANTILETGNPQIIEKKYRHKNGTSIPVELNLHVKKKTDNSIDFFYGFVKDISDRKKAEEEEIITKRHLEELIAERTKHLEIEINSRILIEKELFENEIRFKKIFDYSPNAIVVFDVDNNHFIDANPAALRLYDCSREELLNSDPRSYIYQMTSPTSDEPSFDENKIRVLQGEDIIFERAIKDKRGLIKHCMIQLVKIPIPNQTLILAILVDITPRKKLEEEFLKANEYNRRLFEADMDSLVFIGHQGKITDVNTATEIITGYSRHELIGTSFCSYFTDPKKAQVGYLQALKESQLRDYPLEIKNKIGYITPVLYNATVIRDTIGKITGVLATARDISKTKVTEEAIRKLNVYNRSLIEANIDPMISIGPDGYITDVNSSSEFITGLSRFELIGSDFSSFFTHPEKARRGYQIAFENLKIRDFPLEIRHKNGKSTPILFNASVYRNEKGDIVGILAAARDISDKNRIQEALRESEARFMSAFDNAPIGMALVSQNGQILKVNQTLCKILGYSKDELLLMQYQHITHPDDLNNDFRCIEAMIKGEIDSFQFKKRYYHKNGHLIWAELSISHVKDSKGNINYFIAQVQEITKKKGTDSTIASSHFELEILEGNNLDNFLSK</sequence>
<evidence type="ECO:0000256" key="5">
    <source>
        <dbReference type="ARBA" id="ARBA00022777"/>
    </source>
</evidence>
<dbReference type="SUPFAM" id="SSF46785">
    <property type="entry name" value="Winged helix' DNA-binding domain"/>
    <property type="match status" value="1"/>
</dbReference>
<dbReference type="InterPro" id="IPR001610">
    <property type="entry name" value="PAC"/>
</dbReference>
<dbReference type="GO" id="GO:0004673">
    <property type="term" value="F:protein histidine kinase activity"/>
    <property type="evidence" value="ECO:0007669"/>
    <property type="project" value="UniProtKB-EC"/>
</dbReference>
<dbReference type="InterPro" id="IPR013655">
    <property type="entry name" value="PAS_fold_3"/>
</dbReference>
<evidence type="ECO:0000313" key="9">
    <source>
        <dbReference type="Proteomes" id="UP000680656"/>
    </source>
</evidence>
<feature type="domain" description="PAS" evidence="6">
    <location>
        <begin position="992"/>
        <end position="1042"/>
    </location>
</feature>
<dbReference type="InterPro" id="IPR036390">
    <property type="entry name" value="WH_DNA-bd_sf"/>
</dbReference>
<evidence type="ECO:0000256" key="2">
    <source>
        <dbReference type="ARBA" id="ARBA00012438"/>
    </source>
</evidence>
<feature type="domain" description="PAS" evidence="6">
    <location>
        <begin position="734"/>
        <end position="792"/>
    </location>
</feature>
<feature type="domain" description="PAC" evidence="7">
    <location>
        <begin position="520"/>
        <end position="571"/>
    </location>
</feature>
<reference evidence="8 9" key="1">
    <citation type="submission" date="2021-05" db="EMBL/GenBank/DDBJ databases">
        <title>A novel Methanospirillum isolate from a pyrite-forming mixed culture.</title>
        <authorList>
            <person name="Bunk B."/>
            <person name="Sproer C."/>
            <person name="Spring S."/>
            <person name="Pester M."/>
        </authorList>
    </citation>
    <scope>NUCLEOTIDE SEQUENCE [LARGE SCALE GENOMIC DNA]</scope>
    <source>
        <strain evidence="8 9">J.3.6.1-F.2.7.3</strain>
    </source>
</reference>
<feature type="domain" description="PAS" evidence="6">
    <location>
        <begin position="575"/>
        <end position="646"/>
    </location>
</feature>